<evidence type="ECO:0000256" key="1">
    <source>
        <dbReference type="SAM" id="SignalP"/>
    </source>
</evidence>
<gene>
    <name evidence="2" type="ORF">HMPREF9944_01337</name>
</gene>
<comment type="caution">
    <text evidence="2">The sequence shown here is derived from an EMBL/GenBank/DDBJ whole genome shotgun (WGS) entry which is preliminary data.</text>
</comment>
<dbReference type="HOGENOM" id="CLU_090646_0_0_10"/>
<evidence type="ECO:0008006" key="4">
    <source>
        <dbReference type="Google" id="ProtNLM"/>
    </source>
</evidence>
<protein>
    <recommendedName>
        <fullName evidence="4">Bacterial lipoprotein (DUF940)</fullName>
    </recommendedName>
</protein>
<dbReference type="PATRIC" id="fig|999422.3.peg.1387"/>
<organism evidence="2 3">
    <name type="scientific">Segatella maculosa OT 289</name>
    <dbReference type="NCBI Taxonomy" id="999422"/>
    <lineage>
        <taxon>Bacteria</taxon>
        <taxon>Pseudomonadati</taxon>
        <taxon>Bacteroidota</taxon>
        <taxon>Bacteroidia</taxon>
        <taxon>Bacteroidales</taxon>
        <taxon>Prevotellaceae</taxon>
        <taxon>Segatella</taxon>
    </lineage>
</organism>
<keyword evidence="3" id="KW-1185">Reference proteome</keyword>
<evidence type="ECO:0000313" key="3">
    <source>
        <dbReference type="Proteomes" id="UP000003167"/>
    </source>
</evidence>
<dbReference type="AlphaFoldDB" id="H1HM83"/>
<feature type="signal peptide" evidence="1">
    <location>
        <begin position="1"/>
        <end position="28"/>
    </location>
</feature>
<reference evidence="2 3" key="1">
    <citation type="submission" date="2011-12" db="EMBL/GenBank/DDBJ databases">
        <title>The Genome Sequence of Prevotella maculosa OT 289.</title>
        <authorList>
            <consortium name="The Broad Institute Genome Sequencing Platform"/>
            <person name="Earl A."/>
            <person name="Ward D."/>
            <person name="Feldgarden M."/>
            <person name="Gevers D."/>
            <person name="Izard J."/>
            <person name="Blanton J.M."/>
            <person name="Mathney J."/>
            <person name="Tanner A.C."/>
            <person name="Dewhirst F.E."/>
            <person name="Young S.K."/>
            <person name="Zeng Q."/>
            <person name="Gargeya S."/>
            <person name="Fitzgerald M."/>
            <person name="Haas B."/>
            <person name="Abouelleil A."/>
            <person name="Alvarado L."/>
            <person name="Arachchi H.M."/>
            <person name="Berlin A."/>
            <person name="Chapman S.B."/>
            <person name="Gearin G."/>
            <person name="Goldberg J."/>
            <person name="Griggs A."/>
            <person name="Gujja S."/>
            <person name="Hansen M."/>
            <person name="Heiman D."/>
            <person name="Howarth C."/>
            <person name="Larimer J."/>
            <person name="Lui A."/>
            <person name="MacDonald P.J.P."/>
            <person name="McCowen C."/>
            <person name="Montmayeur A."/>
            <person name="Murphy C."/>
            <person name="Neiman D."/>
            <person name="Pearson M."/>
            <person name="Priest M."/>
            <person name="Roberts A."/>
            <person name="Saif S."/>
            <person name="Shea T."/>
            <person name="Sisk P."/>
            <person name="Stolte C."/>
            <person name="Sykes S."/>
            <person name="Wortman J."/>
            <person name="Nusbaum C."/>
            <person name="Birren B."/>
        </authorList>
    </citation>
    <scope>NUCLEOTIDE SEQUENCE [LARGE SCALE GENOMIC DNA]</scope>
    <source>
        <strain evidence="2 3">OT 289</strain>
    </source>
</reference>
<evidence type="ECO:0000313" key="2">
    <source>
        <dbReference type="EMBL" id="EHO70718.1"/>
    </source>
</evidence>
<proteinExistence type="predicted"/>
<dbReference type="Proteomes" id="UP000003167">
    <property type="component" value="Unassembled WGS sequence"/>
</dbReference>
<keyword evidence="1" id="KW-0732">Signal</keyword>
<dbReference type="EMBL" id="AGEK01000025">
    <property type="protein sequence ID" value="EHO70718.1"/>
    <property type="molecule type" value="Genomic_DNA"/>
</dbReference>
<accession>H1HM83</accession>
<name>H1HM83_9BACT</name>
<feature type="chain" id="PRO_5003550143" description="Bacterial lipoprotein (DUF940)" evidence="1">
    <location>
        <begin position="29"/>
        <end position="266"/>
    </location>
</feature>
<sequence>MLSFRIFVAMKRTKTIILALVCTLFAQAQTRIHEGPLHSFDAPRKGWLLPGDTICTDTTSYVYSGESRRIDYADPDREVAVPTVLTPYLYDYGWGLHRGLNVSMNLLAFATFGHDLPHHGGFGQRINATYLAPISKDKRLWLAAGGYVQNINWGSDSYRDGAIYAALGYRFNDRWEAWVYGQKSVVNNYGNYYNRYGLFGYGSPGLYGMYYPMASGIGMPGADVIGAAIKYTVSPSFSLQINVESAWYRRQGLRYFDQYNYPVPKN</sequence>